<feature type="transmembrane region" description="Helical" evidence="7">
    <location>
        <begin position="339"/>
        <end position="365"/>
    </location>
</feature>
<keyword evidence="7" id="KW-0407">Ion channel</keyword>
<dbReference type="Pfam" id="PF00924">
    <property type="entry name" value="MS_channel_2nd"/>
    <property type="match status" value="1"/>
</dbReference>
<evidence type="ECO:0000256" key="1">
    <source>
        <dbReference type="ARBA" id="ARBA00004651"/>
    </source>
</evidence>
<evidence type="ECO:0000313" key="11">
    <source>
        <dbReference type="Proteomes" id="UP000052052"/>
    </source>
</evidence>
<evidence type="ECO:0000313" key="10">
    <source>
        <dbReference type="EMBL" id="KRG71477.1"/>
    </source>
</evidence>
<dbReference type="SUPFAM" id="SSF82689">
    <property type="entry name" value="Mechanosensitive channel protein MscS (YggB), C-terminal domain"/>
    <property type="match status" value="1"/>
</dbReference>
<gene>
    <name evidence="10" type="ORF">ABB29_01485</name>
</gene>
<evidence type="ECO:0000256" key="4">
    <source>
        <dbReference type="ARBA" id="ARBA00022692"/>
    </source>
</evidence>
<dbReference type="Proteomes" id="UP000052052">
    <property type="component" value="Unassembled WGS sequence"/>
</dbReference>
<keyword evidence="5 7" id="KW-1133">Transmembrane helix</keyword>
<keyword evidence="7" id="KW-0813">Transport</keyword>
<dbReference type="PANTHER" id="PTHR30221">
    <property type="entry name" value="SMALL-CONDUCTANCE MECHANOSENSITIVE CHANNEL"/>
    <property type="match status" value="1"/>
</dbReference>
<name>A0A0R0CPF3_9GAMM</name>
<keyword evidence="6 7" id="KW-0472">Membrane</keyword>
<dbReference type="STRING" id="344882.ABB29_01485"/>
<evidence type="ECO:0000256" key="5">
    <source>
        <dbReference type="ARBA" id="ARBA00022989"/>
    </source>
</evidence>
<feature type="transmembrane region" description="Helical" evidence="7">
    <location>
        <begin position="150"/>
        <end position="172"/>
    </location>
</feature>
<keyword evidence="3" id="KW-1003">Cell membrane</keyword>
<dbReference type="SUPFAM" id="SSF50182">
    <property type="entry name" value="Sm-like ribonucleoproteins"/>
    <property type="match status" value="1"/>
</dbReference>
<comment type="similarity">
    <text evidence="2 7">Belongs to the MscS (TC 1.A.23) family.</text>
</comment>
<dbReference type="EMBL" id="LDJL01000002">
    <property type="protein sequence ID" value="KRG71477.1"/>
    <property type="molecule type" value="Genomic_DNA"/>
</dbReference>
<accession>A0A0R0CPF3</accession>
<feature type="transmembrane region" description="Helical" evidence="7">
    <location>
        <begin position="215"/>
        <end position="235"/>
    </location>
</feature>
<organism evidence="10 11">
    <name type="scientific">Pseudoxanthomonas dokdonensis</name>
    <dbReference type="NCBI Taxonomy" id="344882"/>
    <lineage>
        <taxon>Bacteria</taxon>
        <taxon>Pseudomonadati</taxon>
        <taxon>Pseudomonadota</taxon>
        <taxon>Gammaproteobacteria</taxon>
        <taxon>Lysobacterales</taxon>
        <taxon>Lysobacteraceae</taxon>
        <taxon>Pseudoxanthomonas</taxon>
    </lineage>
</organism>
<feature type="transmembrane region" description="Helical" evidence="7">
    <location>
        <begin position="310"/>
        <end position="327"/>
    </location>
</feature>
<dbReference type="InterPro" id="IPR023408">
    <property type="entry name" value="MscS_beta-dom_sf"/>
</dbReference>
<dbReference type="AlphaFoldDB" id="A0A0R0CPF3"/>
<dbReference type="InterPro" id="IPR049278">
    <property type="entry name" value="MS_channel_C"/>
</dbReference>
<comment type="caution">
    <text evidence="10">The sequence shown here is derived from an EMBL/GenBank/DDBJ whole genome shotgun (WGS) entry which is preliminary data.</text>
</comment>
<evidence type="ECO:0000256" key="7">
    <source>
        <dbReference type="RuleBase" id="RU369025"/>
    </source>
</evidence>
<dbReference type="PATRIC" id="fig|344882.3.peg.1493"/>
<keyword evidence="4 7" id="KW-0812">Transmembrane</keyword>
<comment type="function">
    <text evidence="7">Mechanosensitive channel that participates in the regulation of osmotic pressure changes within the cell, opening in response to stretch forces in the membrane lipid bilayer, without the need for other proteins. Contributes to normal resistance to hypoosmotic shock. Forms an ion channel of 1.0 nanosiemens conductance with a slight preference for anions.</text>
</comment>
<sequence length="560" mass="60902">MRMHMRGALLRRLVLGFWLLLLGIGPGVALAQQDPPQRSDEPALLRWANRDIAEFRRDWNGMSPAQRVDRAAASISALSDRERRNPVRAQMLTLQDTPAAVVMVGDRAILALFPGDAIDPDADLQAESRAITERLSAALAVDQQQRRPAIIARGVAISVAALALAAVLIWLLSRAGGLLEGWLQRRLLKHRQAGQMHWREYTIPVVMRVSLLLRWFCYLLAAVLALVTVLEAFPLTEPLGQRVLGFFGERLHVFGRAALEASPGLMTMLLILFITHGVAQAIGLFFNNVHAGRIQVPLAHPETALATKRLVSLLVWGVGIGLAYPYIPGAKSEAFKGISLFFGLMVSLGSAGVVSQLMSGLVVIYSRALGRGDRVTINGQEAVVQEIGGLATKLVNSYQQEITVPNSVLIGNAIINHSKRAALGPVFYSAQVTIGYDAPWRQVHQILLEAVAATDGFASTPPPFVLQRGLSDFYVEYEVFAALANPADGLARKPHLMSDFHANIQDAFNAANVQIMSPHFEAQPEQAIVVPREQWNGPSAAVTPGEMLKDITGQAARKPT</sequence>
<keyword evidence="7" id="KW-0997">Cell inner membrane</keyword>
<dbReference type="GO" id="GO:0005886">
    <property type="term" value="C:plasma membrane"/>
    <property type="evidence" value="ECO:0007669"/>
    <property type="project" value="UniProtKB-SubCell"/>
</dbReference>
<proteinExistence type="inferred from homology"/>
<evidence type="ECO:0000256" key="6">
    <source>
        <dbReference type="ARBA" id="ARBA00023136"/>
    </source>
</evidence>
<dbReference type="InterPro" id="IPR045275">
    <property type="entry name" value="MscS_archaea/bacteria_type"/>
</dbReference>
<feature type="domain" description="Mechanosensitive ion channel MscS" evidence="8">
    <location>
        <begin position="353"/>
        <end position="419"/>
    </location>
</feature>
<keyword evidence="11" id="KW-1185">Reference proteome</keyword>
<keyword evidence="7" id="KW-0406">Ion transport</keyword>
<dbReference type="PANTHER" id="PTHR30221:SF18">
    <property type="entry name" value="SLL0590 PROTEIN"/>
    <property type="match status" value="1"/>
</dbReference>
<reference evidence="10 11" key="1">
    <citation type="submission" date="2015-05" db="EMBL/GenBank/DDBJ databases">
        <title>Genome sequencing and analysis of members of genus Stenotrophomonas.</title>
        <authorList>
            <person name="Patil P.P."/>
            <person name="Midha S."/>
            <person name="Patil P.B."/>
        </authorList>
    </citation>
    <scope>NUCLEOTIDE SEQUENCE [LARGE SCALE GENOMIC DNA]</scope>
    <source>
        <strain evidence="10 11">DSM 21858</strain>
    </source>
</reference>
<protein>
    <recommendedName>
        <fullName evidence="7">Small-conductance mechanosensitive channel</fullName>
    </recommendedName>
</protein>
<evidence type="ECO:0000256" key="2">
    <source>
        <dbReference type="ARBA" id="ARBA00008017"/>
    </source>
</evidence>
<dbReference type="Pfam" id="PF21082">
    <property type="entry name" value="MS_channel_3rd"/>
    <property type="match status" value="1"/>
</dbReference>
<evidence type="ECO:0000259" key="8">
    <source>
        <dbReference type="Pfam" id="PF00924"/>
    </source>
</evidence>
<dbReference type="Gene3D" id="3.30.70.100">
    <property type="match status" value="1"/>
</dbReference>
<comment type="subunit">
    <text evidence="7">Homoheptamer.</text>
</comment>
<feature type="domain" description="Mechanosensitive ion channel MscS C-terminal" evidence="9">
    <location>
        <begin position="431"/>
        <end position="515"/>
    </location>
</feature>
<dbReference type="Gene3D" id="2.30.30.60">
    <property type="match status" value="1"/>
</dbReference>
<evidence type="ECO:0000256" key="3">
    <source>
        <dbReference type="ARBA" id="ARBA00022475"/>
    </source>
</evidence>
<dbReference type="InterPro" id="IPR010920">
    <property type="entry name" value="LSM_dom_sf"/>
</dbReference>
<evidence type="ECO:0000259" key="9">
    <source>
        <dbReference type="Pfam" id="PF21082"/>
    </source>
</evidence>
<comment type="subcellular location">
    <subcellularLocation>
        <location evidence="7">Cell inner membrane</location>
        <topology evidence="7">Multi-pass membrane protein</topology>
    </subcellularLocation>
    <subcellularLocation>
        <location evidence="1">Cell membrane</location>
        <topology evidence="1">Multi-pass membrane protein</topology>
    </subcellularLocation>
</comment>
<dbReference type="GO" id="GO:0008381">
    <property type="term" value="F:mechanosensitive monoatomic ion channel activity"/>
    <property type="evidence" value="ECO:0007669"/>
    <property type="project" value="InterPro"/>
</dbReference>
<dbReference type="InterPro" id="IPR006685">
    <property type="entry name" value="MscS_channel_2nd"/>
</dbReference>
<comment type="caution">
    <text evidence="7">Lacks conserved residue(s) required for the propagation of feature annotation.</text>
</comment>
<feature type="transmembrane region" description="Helical" evidence="7">
    <location>
        <begin position="265"/>
        <end position="289"/>
    </location>
</feature>
<dbReference type="InterPro" id="IPR011066">
    <property type="entry name" value="MscS_channel_C_sf"/>
</dbReference>